<dbReference type="AlphaFoldDB" id="A0A0H2Y618"/>
<name>A0A0H2Y618_YERPA</name>
<organism evidence="1 2">
    <name type="scientific">Yersinia pestis bv. Antiqua (strain Antiqua)</name>
    <dbReference type="NCBI Taxonomy" id="360102"/>
    <lineage>
        <taxon>Bacteria</taxon>
        <taxon>Pseudomonadati</taxon>
        <taxon>Pseudomonadota</taxon>
        <taxon>Gammaproteobacteria</taxon>
        <taxon>Enterobacterales</taxon>
        <taxon>Yersiniaceae</taxon>
        <taxon>Yersinia</taxon>
    </lineage>
</organism>
<dbReference type="KEGG" id="ypa:YPA_1576"/>
<dbReference type="Proteomes" id="UP000001971">
    <property type="component" value="Chromosome"/>
</dbReference>
<reference evidence="1 2" key="1">
    <citation type="journal article" date="2006" name="J. Bacteriol.">
        <title>Complete genome sequence of Yersinia pestis strains Antiqua and Nepal516: evidence of gene reduction in an emerging pathogen.</title>
        <authorList>
            <person name="Chain P.S."/>
            <person name="Hu P."/>
            <person name="Malfatti S.A."/>
            <person name="Radnedge L."/>
            <person name="Larimer F."/>
            <person name="Vergez L.M."/>
            <person name="Worsham P."/>
            <person name="Chu M.C."/>
            <person name="Andersen G.L."/>
        </authorList>
    </citation>
    <scope>NUCLEOTIDE SEQUENCE [LARGE SCALE GENOMIC DNA]</scope>
    <source>
        <strain evidence="1 2">Antiqua</strain>
    </source>
</reference>
<gene>
    <name evidence="1" type="ordered locus">YPA_1576</name>
</gene>
<evidence type="ECO:0000313" key="1">
    <source>
        <dbReference type="EMBL" id="ABG13542.1"/>
    </source>
</evidence>
<dbReference type="EMBL" id="CP000308">
    <property type="protein sequence ID" value="ABG13542.1"/>
    <property type="molecule type" value="Genomic_DNA"/>
</dbReference>
<sequence>MCLRALLFLTTVQFCRLLYFGLAFVRKPTKVYSSIWMLYNDYWINSYSELIRLRGVFYQVQCGILYYQVEGFVDAIRQNHSLNFEHRQEVAGFSSKTRNVQFCVPIKKQVDILKKYRNIKKRFRMLRHSKIKTFF</sequence>
<evidence type="ECO:0000313" key="2">
    <source>
        <dbReference type="Proteomes" id="UP000001971"/>
    </source>
</evidence>
<accession>A0A0H2Y618</accession>
<protein>
    <submittedName>
        <fullName evidence="1">Uncharacterized protein</fullName>
    </submittedName>
</protein>
<proteinExistence type="predicted"/>